<feature type="domain" description="Polysaccharide pyruvyl transferase" evidence="1">
    <location>
        <begin position="15"/>
        <end position="281"/>
    </location>
</feature>
<dbReference type="RefSeq" id="WP_010992455.1">
    <property type="nucleotide sequence ID" value="NC_003228.3"/>
</dbReference>
<dbReference type="Proteomes" id="UP000006731">
    <property type="component" value="Chromosome"/>
</dbReference>
<name>Q5LFK7_BACFN</name>
<protein>
    <recommendedName>
        <fullName evidence="1">Polysaccharide pyruvyl transferase domain-containing protein</fullName>
    </recommendedName>
</protein>
<evidence type="ECO:0000313" key="3">
    <source>
        <dbReference type="Proteomes" id="UP000006731"/>
    </source>
</evidence>
<reference evidence="2 3" key="1">
    <citation type="journal article" date="2005" name="Science">
        <title>Extensive DNA inversions in the B. fragilis genome control variable gene expression.</title>
        <authorList>
            <person name="Cerdeno-Tarraga A.M."/>
            <person name="Patrick S."/>
            <person name="Crosmann L."/>
            <person name="Blakely G."/>
            <person name="Abratt V."/>
            <person name="Lennard N."/>
            <person name="Duerden B."/>
            <person name="Poxton I."/>
            <person name="Harris B."/>
            <person name="Quail M.A."/>
            <person name="Barron A."/>
            <person name="Clarck L."/>
            <person name="Corton C."/>
            <person name="Doggett J."/>
            <person name="Holden M.T.G."/>
            <person name="Larke N."/>
            <person name="Line A."/>
            <person name="Lord A."/>
            <person name="Norbertczak H."/>
            <person name="Ormond D."/>
            <person name="Price C."/>
            <person name="Rabbinowitsch E."/>
            <person name="Woodward J."/>
            <person name="Barrel B.G."/>
            <person name="Parkhill J."/>
        </authorList>
    </citation>
    <scope>NUCLEOTIDE SEQUENCE [LARGE SCALE GENOMIC DNA]</scope>
    <source>
        <strain evidence="3">ATCC 25285 / DSM 2151 / CCUG 4856 / JCM 11019 / LMG 10263 / NCTC 9343 / Onslow / VPI 2553 / EN-2</strain>
    </source>
</reference>
<accession>Q5LFK7</accession>
<dbReference type="InterPro" id="IPR007345">
    <property type="entry name" value="Polysacch_pyruvyl_Trfase"/>
</dbReference>
<dbReference type="KEGG" id="bfs:BF9343_1305"/>
<sequence length="347" mass="40176">MRKILLTYGDIKTINIGDYIQSIAAKQFFDDDNYIFFNRDELKLYKGEPAKVIMNAWMTYKPYNWPPSSQVYPLFVALHINSSAESRFLSHDSIKYLKKYEPIGCRDYHTMNILKGKGVNAYFSGCLTTTLGKTYKYNGKREGIYIVDPLSYMPNGNNFFEIMKAVVQTVFYMKPVLKILRNYKKNNRFTINISKVGIGRLLLITKSYLLLRKLVVPDVLYNAIFITQFNMSNEYSSESERFARADELLTKMASAQYVITSRIHCALPCLGFETPVVYIRNLSESKKSTCRLGGLESLFNVITVKGENVTSNFFDGLFKRDSSFKNKIDFVEYRDRLINICNKFMMS</sequence>
<dbReference type="PaxDb" id="272559-BF9343_1305"/>
<evidence type="ECO:0000313" key="2">
    <source>
        <dbReference type="EMBL" id="CAH07086.1"/>
    </source>
</evidence>
<dbReference type="eggNOG" id="COG3774">
    <property type="taxonomic scope" value="Bacteria"/>
</dbReference>
<proteinExistence type="predicted"/>
<dbReference type="Pfam" id="PF04230">
    <property type="entry name" value="PS_pyruv_trans"/>
    <property type="match status" value="1"/>
</dbReference>
<dbReference type="EMBL" id="CR626927">
    <property type="protein sequence ID" value="CAH07086.1"/>
    <property type="molecule type" value="Genomic_DNA"/>
</dbReference>
<gene>
    <name evidence="2" type="primary">wcfO</name>
    <name evidence="2" type="ORF">BF9343_1305</name>
</gene>
<dbReference type="HOGENOM" id="CLU_055994_0_0_10"/>
<evidence type="ECO:0000259" key="1">
    <source>
        <dbReference type="Pfam" id="PF04230"/>
    </source>
</evidence>
<organism evidence="2 3">
    <name type="scientific">Bacteroides fragilis (strain ATCC 25285 / DSM 2151 / CCUG 4856 / JCM 11019 / LMG 10263 / NCTC 9343 / Onslow / VPI 2553 / EN-2)</name>
    <dbReference type="NCBI Taxonomy" id="272559"/>
    <lineage>
        <taxon>Bacteria</taxon>
        <taxon>Pseudomonadati</taxon>
        <taxon>Bacteroidota</taxon>
        <taxon>Bacteroidia</taxon>
        <taxon>Bacteroidales</taxon>
        <taxon>Bacteroidaceae</taxon>
        <taxon>Bacteroides</taxon>
    </lineage>
</organism>
<dbReference type="AlphaFoldDB" id="Q5LFK7"/>
<dbReference type="GeneID" id="60366839"/>
<keyword evidence="3" id="KW-1185">Reference proteome</keyword>